<name>A0A1D3D015_9EIME</name>
<evidence type="ECO:0000313" key="3">
    <source>
        <dbReference type="Proteomes" id="UP000095192"/>
    </source>
</evidence>
<comment type="caution">
    <text evidence="2">The sequence shown here is derived from an EMBL/GenBank/DDBJ whole genome shotgun (WGS) entry which is preliminary data.</text>
</comment>
<feature type="compositionally biased region" description="Low complexity" evidence="1">
    <location>
        <begin position="382"/>
        <end position="391"/>
    </location>
</feature>
<dbReference type="AlphaFoldDB" id="A0A1D3D015"/>
<dbReference type="SUPFAM" id="SSF48452">
    <property type="entry name" value="TPR-like"/>
    <property type="match status" value="1"/>
</dbReference>
<accession>A0A1D3D015</accession>
<proteinExistence type="predicted"/>
<feature type="region of interest" description="Disordered" evidence="1">
    <location>
        <begin position="262"/>
        <end position="300"/>
    </location>
</feature>
<sequence length="391" mass="41576">MARSAAIPPRGLRSATHRLRDWSVLANAAARAGNIEAAAAAHYSLGLLLEGNKMFGKALLHYTEFLKMATILDSHELQALAHNAKGVVFAALDMLNDAVQEHLLQLKLSDEAGQLVAHMNLGILLHRMGKTLYLPLSPLALKQRASRRYQSLIDRAVRLAAAVGAGKDEEARRHLSTAADLGVELNDPLSYSLALGNLSICSEPSGDYEMSKRLLEEHLVRVQREISRLAAHRPPAVPLGDARAVLQQDTKERRQHKLRLHLQQQPGSGGLPCASAGAGSALQEREGDRRSNGSTSTAPPDACTAAAEGGMMLAGGCCQANAAACFPLQDPKRCSEQKARRAALKLGKSANESRHTLETKGNSCKSRVETPCAGGKRLGHPGAAAASGSSC</sequence>
<feature type="region of interest" description="Disordered" evidence="1">
    <location>
        <begin position="345"/>
        <end position="391"/>
    </location>
</feature>
<evidence type="ECO:0000256" key="1">
    <source>
        <dbReference type="SAM" id="MobiDB-lite"/>
    </source>
</evidence>
<dbReference type="Gene3D" id="1.25.40.10">
    <property type="entry name" value="Tetratricopeptide repeat domain"/>
    <property type="match status" value="1"/>
</dbReference>
<dbReference type="VEuPathDB" id="ToxoDB:cyc_06939"/>
<keyword evidence="3" id="KW-1185">Reference proteome</keyword>
<dbReference type="EMBL" id="JROU02001320">
    <property type="protein sequence ID" value="OEH76796.1"/>
    <property type="molecule type" value="Genomic_DNA"/>
</dbReference>
<reference evidence="2 3" key="1">
    <citation type="journal article" date="2016" name="BMC Genomics">
        <title>Comparative genomics reveals Cyclospora cayetanensis possesses coccidia-like metabolism and invasion components but unique surface antigens.</title>
        <authorList>
            <person name="Liu S."/>
            <person name="Wang L."/>
            <person name="Zheng H."/>
            <person name="Xu Z."/>
            <person name="Roellig D.M."/>
            <person name="Li N."/>
            <person name="Frace M.A."/>
            <person name="Tang K."/>
            <person name="Arrowood M.J."/>
            <person name="Moss D.M."/>
            <person name="Zhang L."/>
            <person name="Feng Y."/>
            <person name="Xiao L."/>
        </authorList>
    </citation>
    <scope>NUCLEOTIDE SEQUENCE [LARGE SCALE GENOMIC DNA]</scope>
    <source>
        <strain evidence="2 3">CHN_HEN01</strain>
    </source>
</reference>
<gene>
    <name evidence="2" type="ORF">cyc_06939</name>
</gene>
<protein>
    <submittedName>
        <fullName evidence="2">TPR domain-containing protein</fullName>
    </submittedName>
</protein>
<organism evidence="2 3">
    <name type="scientific">Cyclospora cayetanensis</name>
    <dbReference type="NCBI Taxonomy" id="88456"/>
    <lineage>
        <taxon>Eukaryota</taxon>
        <taxon>Sar</taxon>
        <taxon>Alveolata</taxon>
        <taxon>Apicomplexa</taxon>
        <taxon>Conoidasida</taxon>
        <taxon>Coccidia</taxon>
        <taxon>Eucoccidiorida</taxon>
        <taxon>Eimeriorina</taxon>
        <taxon>Eimeriidae</taxon>
        <taxon>Cyclospora</taxon>
    </lineage>
</organism>
<dbReference type="Proteomes" id="UP000095192">
    <property type="component" value="Unassembled WGS sequence"/>
</dbReference>
<evidence type="ECO:0000313" key="2">
    <source>
        <dbReference type="EMBL" id="OEH76796.1"/>
    </source>
</evidence>
<dbReference type="VEuPathDB" id="ToxoDB:LOC34622997"/>
<dbReference type="InParanoid" id="A0A1D3D015"/>
<dbReference type="InterPro" id="IPR011990">
    <property type="entry name" value="TPR-like_helical_dom_sf"/>
</dbReference>